<dbReference type="PANTHER" id="PTHR34136:SF1">
    <property type="entry name" value="UDP-N-ACETYL-D-MANNOSAMINURONIC ACID TRANSFERASE"/>
    <property type="match status" value="1"/>
</dbReference>
<keyword evidence="4" id="KW-1185">Reference proteome</keyword>
<dbReference type="InterPro" id="IPR004629">
    <property type="entry name" value="WecG_TagA_CpsF"/>
</dbReference>
<evidence type="ECO:0000256" key="1">
    <source>
        <dbReference type="ARBA" id="ARBA00022676"/>
    </source>
</evidence>
<accession>A0A928Z3X9</accession>
<evidence type="ECO:0000313" key="4">
    <source>
        <dbReference type="Proteomes" id="UP000625316"/>
    </source>
</evidence>
<comment type="caution">
    <text evidence="3">The sequence shown here is derived from an EMBL/GenBank/DDBJ whole genome shotgun (WGS) entry which is preliminary data.</text>
</comment>
<dbReference type="PANTHER" id="PTHR34136">
    <property type="match status" value="1"/>
</dbReference>
<evidence type="ECO:0000313" key="3">
    <source>
        <dbReference type="EMBL" id="MBE9029748.1"/>
    </source>
</evidence>
<name>A0A928Z3X9_9CYAN</name>
<protein>
    <submittedName>
        <fullName evidence="3">WecB/TagA/CpsF family glycosyltransferase</fullName>
    </submittedName>
</protein>
<dbReference type="AlphaFoldDB" id="A0A928Z3X9"/>
<dbReference type="Proteomes" id="UP000625316">
    <property type="component" value="Unassembled WGS sequence"/>
</dbReference>
<sequence length="256" mass="29343">MKRVRLLNVEIDNLTLKELLESLRAGGFVITPNVDLLMKLQRNRAFYNAYQGADFRICDSQILMYVAKFLGTPIREKICGSDLFPAFYRYYSNDADMRIFLLGAADGVAQQAQRQINAKVGREMIVAAHSPSFGFEQNPEECAAIVDMVNASGATVLAVGLGAPKQELWITKYRHHFPNVKVFMAIGATINFEAGSVSRAPRWVSDVGMEWLYRLLCEPRRLWKRYLGDAMPFFWLVLKQRLHFYRCPWQGRHIVN</sequence>
<dbReference type="CDD" id="cd06533">
    <property type="entry name" value="Glyco_transf_WecG_TagA"/>
    <property type="match status" value="1"/>
</dbReference>
<dbReference type="EMBL" id="JADEXQ010000021">
    <property type="protein sequence ID" value="MBE9029748.1"/>
    <property type="molecule type" value="Genomic_DNA"/>
</dbReference>
<proteinExistence type="predicted"/>
<keyword evidence="1" id="KW-0328">Glycosyltransferase</keyword>
<gene>
    <name evidence="3" type="ORF">IQ266_08415</name>
</gene>
<dbReference type="RefSeq" id="WP_264324567.1">
    <property type="nucleotide sequence ID" value="NZ_JADEXQ010000021.1"/>
</dbReference>
<dbReference type="GO" id="GO:0016758">
    <property type="term" value="F:hexosyltransferase activity"/>
    <property type="evidence" value="ECO:0007669"/>
    <property type="project" value="TreeGrafter"/>
</dbReference>
<dbReference type="Pfam" id="PF03808">
    <property type="entry name" value="Glyco_tran_WecG"/>
    <property type="match status" value="1"/>
</dbReference>
<keyword evidence="2" id="KW-0808">Transferase</keyword>
<reference evidence="3" key="1">
    <citation type="submission" date="2020-10" db="EMBL/GenBank/DDBJ databases">
        <authorList>
            <person name="Castelo-Branco R."/>
            <person name="Eusebio N."/>
            <person name="Adriana R."/>
            <person name="Vieira A."/>
            <person name="Brugerolle De Fraissinette N."/>
            <person name="Rezende De Castro R."/>
            <person name="Schneider M.P."/>
            <person name="Vasconcelos V."/>
            <person name="Leao P.N."/>
        </authorList>
    </citation>
    <scope>NUCLEOTIDE SEQUENCE</scope>
    <source>
        <strain evidence="3">LEGE 11480</strain>
    </source>
</reference>
<evidence type="ECO:0000256" key="2">
    <source>
        <dbReference type="ARBA" id="ARBA00022679"/>
    </source>
</evidence>
<dbReference type="NCBIfam" id="TIGR00696">
    <property type="entry name" value="wecG_tagA_cpsF"/>
    <property type="match status" value="1"/>
</dbReference>
<organism evidence="3 4">
    <name type="scientific">Romeriopsis navalis LEGE 11480</name>
    <dbReference type="NCBI Taxonomy" id="2777977"/>
    <lineage>
        <taxon>Bacteria</taxon>
        <taxon>Bacillati</taxon>
        <taxon>Cyanobacteriota</taxon>
        <taxon>Cyanophyceae</taxon>
        <taxon>Leptolyngbyales</taxon>
        <taxon>Leptolyngbyaceae</taxon>
        <taxon>Romeriopsis</taxon>
        <taxon>Romeriopsis navalis</taxon>
    </lineage>
</organism>